<evidence type="ECO:0000256" key="4">
    <source>
        <dbReference type="ARBA" id="ARBA00022801"/>
    </source>
</evidence>
<dbReference type="InterPro" id="IPR023347">
    <property type="entry name" value="Lysozyme_dom_sf"/>
</dbReference>
<dbReference type="CDD" id="cd16900">
    <property type="entry name" value="endolysin_R21-like"/>
    <property type="match status" value="1"/>
</dbReference>
<dbReference type="SUPFAM" id="SSF53955">
    <property type="entry name" value="Lysozyme-like"/>
    <property type="match status" value="1"/>
</dbReference>
<gene>
    <name evidence="8" type="ORF">HBJ55_07420</name>
</gene>
<proteinExistence type="inferred from homology"/>
<dbReference type="Pfam" id="PF00959">
    <property type="entry name" value="Phage_lysozyme"/>
    <property type="match status" value="1"/>
</dbReference>
<evidence type="ECO:0000256" key="3">
    <source>
        <dbReference type="ARBA" id="ARBA00022638"/>
    </source>
</evidence>
<feature type="signal peptide" evidence="7">
    <location>
        <begin position="1"/>
        <end position="18"/>
    </location>
</feature>
<keyword evidence="3 6" id="KW-0081">Bacteriolytic enzyme</keyword>
<dbReference type="EC" id="3.2.1.17" evidence="6"/>
<protein>
    <recommendedName>
        <fullName evidence="6">Lysozyme</fullName>
        <ecNumber evidence="6">3.2.1.17</ecNumber>
    </recommendedName>
</protein>
<dbReference type="InterPro" id="IPR023346">
    <property type="entry name" value="Lysozyme-like_dom_sf"/>
</dbReference>
<keyword evidence="5 6" id="KW-0326">Glycosidase</keyword>
<dbReference type="HAMAP" id="MF_04110">
    <property type="entry name" value="ENDOLYSIN_T4"/>
    <property type="match status" value="1"/>
</dbReference>
<dbReference type="EMBL" id="JAAQTO010000017">
    <property type="protein sequence ID" value="NIC05250.1"/>
    <property type="molecule type" value="Genomic_DNA"/>
</dbReference>
<dbReference type="InterPro" id="IPR002196">
    <property type="entry name" value="Glyco_hydro_24"/>
</dbReference>
<sequence length="164" mass="17866">MLKRLALPLATASAVAIAAGTVGYFEGKENSAYIDPVGVVTICYGHTSTARIGQTHSDAECERLLQQDLGEAFEAVERHVDAELPPTREAALASFVYNVGEGAFARSTLLRRLNAGQVQEACDELLRWVYAGGRVLRGLVTRRQAERELCLMEPEHILAGESHE</sequence>
<name>A0ABX0PPZ1_9GAMM</name>
<comment type="caution">
    <text evidence="8">The sequence shown here is derived from an EMBL/GenBank/DDBJ whole genome shotgun (WGS) entry which is preliminary data.</text>
</comment>
<dbReference type="PANTHER" id="PTHR38107">
    <property type="match status" value="1"/>
</dbReference>
<evidence type="ECO:0000256" key="1">
    <source>
        <dbReference type="ARBA" id="ARBA00000632"/>
    </source>
</evidence>
<dbReference type="InterPro" id="IPR043688">
    <property type="entry name" value="SAR_endolysin-like"/>
</dbReference>
<evidence type="ECO:0000313" key="9">
    <source>
        <dbReference type="Proteomes" id="UP001318321"/>
    </source>
</evidence>
<organism evidence="8 9">
    <name type="scientific">Billgrantia bachuensis</name>
    <dbReference type="NCBI Taxonomy" id="2717286"/>
    <lineage>
        <taxon>Bacteria</taxon>
        <taxon>Pseudomonadati</taxon>
        <taxon>Pseudomonadota</taxon>
        <taxon>Gammaproteobacteria</taxon>
        <taxon>Oceanospirillales</taxon>
        <taxon>Halomonadaceae</taxon>
        <taxon>Billgrantia</taxon>
    </lineage>
</organism>
<feature type="chain" id="PRO_5047268558" description="Lysozyme" evidence="7">
    <location>
        <begin position="19"/>
        <end position="164"/>
    </location>
</feature>
<dbReference type="InterPro" id="IPR051018">
    <property type="entry name" value="Bacteriophage_GH24"/>
</dbReference>
<keyword evidence="7" id="KW-0732">Signal</keyword>
<dbReference type="Proteomes" id="UP001318321">
    <property type="component" value="Unassembled WGS sequence"/>
</dbReference>
<keyword evidence="9" id="KW-1185">Reference proteome</keyword>
<evidence type="ECO:0000256" key="7">
    <source>
        <dbReference type="SAM" id="SignalP"/>
    </source>
</evidence>
<comment type="catalytic activity">
    <reaction evidence="1 6">
        <text>Hydrolysis of (1-&gt;4)-beta-linkages between N-acetylmuramic acid and N-acetyl-D-glucosamine residues in a peptidoglycan and between N-acetyl-D-glucosamine residues in chitodextrins.</text>
        <dbReference type="EC" id="3.2.1.17"/>
    </reaction>
</comment>
<keyword evidence="4 6" id="KW-0378">Hydrolase</keyword>
<accession>A0ABX0PPZ1</accession>
<dbReference type="PANTHER" id="PTHR38107:SF3">
    <property type="entry name" value="LYSOZYME RRRD-RELATED"/>
    <property type="match status" value="1"/>
</dbReference>
<comment type="similarity">
    <text evidence="6">Belongs to the glycosyl hydrolase 24 family.</text>
</comment>
<evidence type="ECO:0000313" key="8">
    <source>
        <dbReference type="EMBL" id="NIC05250.1"/>
    </source>
</evidence>
<dbReference type="Gene3D" id="1.10.530.40">
    <property type="match status" value="1"/>
</dbReference>
<dbReference type="HAMAP" id="MF_04136">
    <property type="entry name" value="SAR_ENDOLYSIN"/>
    <property type="match status" value="1"/>
</dbReference>
<evidence type="ECO:0000256" key="6">
    <source>
        <dbReference type="RuleBase" id="RU003788"/>
    </source>
</evidence>
<dbReference type="InterPro" id="IPR034690">
    <property type="entry name" value="Endolysin_T4_type"/>
</dbReference>
<evidence type="ECO:0000256" key="2">
    <source>
        <dbReference type="ARBA" id="ARBA00022529"/>
    </source>
</evidence>
<keyword evidence="2 6" id="KW-0929">Antimicrobial</keyword>
<evidence type="ECO:0000256" key="5">
    <source>
        <dbReference type="ARBA" id="ARBA00023295"/>
    </source>
</evidence>
<reference evidence="8 9" key="1">
    <citation type="submission" date="2020-03" db="EMBL/GenBank/DDBJ databases">
        <title>Identification of Halomonas strains.</title>
        <authorList>
            <person name="Xiao Z."/>
            <person name="Dong F."/>
            <person name="Wang Z."/>
            <person name="Zhao J.-Y."/>
        </authorList>
    </citation>
    <scope>NUCLEOTIDE SEQUENCE [LARGE SCALE GENOMIC DNA]</scope>
    <source>
        <strain evidence="8 9">DX6</strain>
    </source>
</reference>